<evidence type="ECO:0000313" key="2">
    <source>
        <dbReference type="Proteomes" id="UP001234297"/>
    </source>
</evidence>
<comment type="caution">
    <text evidence="1">The sequence shown here is derived from an EMBL/GenBank/DDBJ whole genome shotgun (WGS) entry which is preliminary data.</text>
</comment>
<sequence length="94" mass="10508">MFLHSGFSVYHLLRSILCYKRPKETVYPSLQHVFFSSDEGLCKTRNVWPCFAFLFSRSDLARGPPSINTVAVTRRKQTSGSSPGVPGNNSPDLT</sequence>
<gene>
    <name evidence="1" type="ORF">MRB53_006161</name>
</gene>
<dbReference type="Proteomes" id="UP001234297">
    <property type="component" value="Chromosome 2"/>
</dbReference>
<reference evidence="1 2" key="1">
    <citation type="journal article" date="2022" name="Hortic Res">
        <title>A haplotype resolved chromosomal level avocado genome allows analysis of novel avocado genes.</title>
        <authorList>
            <person name="Nath O."/>
            <person name="Fletcher S.J."/>
            <person name="Hayward A."/>
            <person name="Shaw L.M."/>
            <person name="Masouleh A.K."/>
            <person name="Furtado A."/>
            <person name="Henry R.J."/>
            <person name="Mitter N."/>
        </authorList>
    </citation>
    <scope>NUCLEOTIDE SEQUENCE [LARGE SCALE GENOMIC DNA]</scope>
    <source>
        <strain evidence="2">cv. Hass</strain>
    </source>
</reference>
<protein>
    <submittedName>
        <fullName evidence="1">Uncharacterized protein</fullName>
    </submittedName>
</protein>
<keyword evidence="2" id="KW-1185">Reference proteome</keyword>
<evidence type="ECO:0000313" key="1">
    <source>
        <dbReference type="EMBL" id="KAJ8644413.1"/>
    </source>
</evidence>
<name>A0ACC2MGA0_PERAE</name>
<dbReference type="EMBL" id="CM056810">
    <property type="protein sequence ID" value="KAJ8644413.1"/>
    <property type="molecule type" value="Genomic_DNA"/>
</dbReference>
<accession>A0ACC2MGA0</accession>
<proteinExistence type="predicted"/>
<organism evidence="1 2">
    <name type="scientific">Persea americana</name>
    <name type="common">Avocado</name>
    <dbReference type="NCBI Taxonomy" id="3435"/>
    <lineage>
        <taxon>Eukaryota</taxon>
        <taxon>Viridiplantae</taxon>
        <taxon>Streptophyta</taxon>
        <taxon>Embryophyta</taxon>
        <taxon>Tracheophyta</taxon>
        <taxon>Spermatophyta</taxon>
        <taxon>Magnoliopsida</taxon>
        <taxon>Magnoliidae</taxon>
        <taxon>Laurales</taxon>
        <taxon>Lauraceae</taxon>
        <taxon>Persea</taxon>
    </lineage>
</organism>